<dbReference type="InterPro" id="IPR011050">
    <property type="entry name" value="Pectin_lyase_fold/virulence"/>
</dbReference>
<dbReference type="InterPro" id="IPR012334">
    <property type="entry name" value="Pectin_lyas_fold"/>
</dbReference>
<sequence>HSVVGNSINLISTSRDTIIDNNFYLTESDVILLNACTYVMVSSNVFYNTASGYSDIRMTGSHYNTIIGNNLSSAGASDRGIYLHNSDYNNIIGNTTNNHDVVGIEIDAGSIGNSLSGNVCNDTTPYIDNGVDSVFKVGGDADPTVDDTYDLGDGVPLRWRDLYLSNDISASGSIVVAGTASAPTVIVSGVDLSSTSSPHGSSAIGYRDGETVLHILDDTLNKGVLHPITVTDAVGINISWTTGKI</sequence>
<protein>
    <recommendedName>
        <fullName evidence="1">Periplasmic copper-binding protein NosD beta helix domain-containing protein</fullName>
    </recommendedName>
</protein>
<gene>
    <name evidence="2" type="ORF">S01H1_70584</name>
</gene>
<dbReference type="NCBIfam" id="TIGR03804">
    <property type="entry name" value="para_beta_helix"/>
    <property type="match status" value="1"/>
</dbReference>
<dbReference type="InterPro" id="IPR007742">
    <property type="entry name" value="NosD_dom"/>
</dbReference>
<name>X0WVI6_9ZZZZ</name>
<dbReference type="EMBL" id="BARS01046946">
    <property type="protein sequence ID" value="GAG34690.1"/>
    <property type="molecule type" value="Genomic_DNA"/>
</dbReference>
<accession>X0WVI6</accession>
<comment type="caution">
    <text evidence="2">The sequence shown here is derived from an EMBL/GenBank/DDBJ whole genome shotgun (WGS) entry which is preliminary data.</text>
</comment>
<dbReference type="Gene3D" id="2.160.20.10">
    <property type="entry name" value="Single-stranded right-handed beta-helix, Pectin lyase-like"/>
    <property type="match status" value="1"/>
</dbReference>
<reference evidence="2" key="1">
    <citation type="journal article" date="2014" name="Front. Microbiol.">
        <title>High frequency of phylogenetically diverse reductive dehalogenase-homologous genes in deep subseafloor sedimentary metagenomes.</title>
        <authorList>
            <person name="Kawai M."/>
            <person name="Futagami T."/>
            <person name="Toyoda A."/>
            <person name="Takaki Y."/>
            <person name="Nishi S."/>
            <person name="Hori S."/>
            <person name="Arai W."/>
            <person name="Tsubouchi T."/>
            <person name="Morono Y."/>
            <person name="Uchiyama I."/>
            <person name="Ito T."/>
            <person name="Fujiyama A."/>
            <person name="Inagaki F."/>
            <person name="Takami H."/>
        </authorList>
    </citation>
    <scope>NUCLEOTIDE SEQUENCE</scope>
    <source>
        <strain evidence="2">Expedition CK06-06</strain>
    </source>
</reference>
<dbReference type="Pfam" id="PF05048">
    <property type="entry name" value="NosD"/>
    <property type="match status" value="1"/>
</dbReference>
<evidence type="ECO:0000313" key="2">
    <source>
        <dbReference type="EMBL" id="GAG34690.1"/>
    </source>
</evidence>
<dbReference type="AlphaFoldDB" id="X0WVI6"/>
<feature type="domain" description="Periplasmic copper-binding protein NosD beta helix" evidence="1">
    <location>
        <begin position="7"/>
        <end position="121"/>
    </location>
</feature>
<feature type="non-terminal residue" evidence="2">
    <location>
        <position position="1"/>
    </location>
</feature>
<proteinExistence type="predicted"/>
<evidence type="ECO:0000259" key="1">
    <source>
        <dbReference type="Pfam" id="PF05048"/>
    </source>
</evidence>
<dbReference type="SUPFAM" id="SSF51126">
    <property type="entry name" value="Pectin lyase-like"/>
    <property type="match status" value="1"/>
</dbReference>
<dbReference type="InterPro" id="IPR022441">
    <property type="entry name" value="Para_beta_helix_rpt-2"/>
</dbReference>
<organism evidence="2">
    <name type="scientific">marine sediment metagenome</name>
    <dbReference type="NCBI Taxonomy" id="412755"/>
    <lineage>
        <taxon>unclassified sequences</taxon>
        <taxon>metagenomes</taxon>
        <taxon>ecological metagenomes</taxon>
    </lineage>
</organism>
<feature type="non-terminal residue" evidence="2">
    <location>
        <position position="245"/>
    </location>
</feature>